<organism evidence="13 14">
    <name type="scientific">Belnapia rosea</name>
    <dbReference type="NCBI Taxonomy" id="938405"/>
    <lineage>
        <taxon>Bacteria</taxon>
        <taxon>Pseudomonadati</taxon>
        <taxon>Pseudomonadota</taxon>
        <taxon>Alphaproteobacteria</taxon>
        <taxon>Acetobacterales</taxon>
        <taxon>Roseomonadaceae</taxon>
        <taxon>Belnapia</taxon>
    </lineage>
</organism>
<dbReference type="PANTHER" id="PTHR30069:SF40">
    <property type="entry name" value="TONB-DEPENDENT RECEPTOR NMB0964-RELATED"/>
    <property type="match status" value="1"/>
</dbReference>
<accession>A0A1G7EKT9</accession>
<dbReference type="InterPro" id="IPR037066">
    <property type="entry name" value="Plug_dom_sf"/>
</dbReference>
<evidence type="ECO:0000256" key="6">
    <source>
        <dbReference type="ARBA" id="ARBA00023136"/>
    </source>
</evidence>
<evidence type="ECO:0000256" key="8">
    <source>
        <dbReference type="PROSITE-ProRule" id="PRU01360"/>
    </source>
</evidence>
<dbReference type="InterPro" id="IPR039426">
    <property type="entry name" value="TonB-dep_rcpt-like"/>
</dbReference>
<sequence length="718" mass="78260">MMISSRSLLLATVAVLASIGTWPKASAQEVDPAQQAASPSISLPPVSVTASPITTDQLGSFVPVTTLDREQIANQPGRSLGDVLFNEPGITASTFAPGASRPIIRGLDTFRVRLQENGFLSGDASNLGEDHVVPLDPLSAERIEVVRGPAALRWGSQAIGGVVNVINNRIPTTLPDRAVQGRISGGWNSGSRGWDGVGTTDVRVGNWVAHFDIFGRYDSDYRIPGGRRQENSGVRTDGKSAGLSYIFDQGFVGTSVSHFRSLYEIPGGEEAQARTALRAEQVRWSTRAEYRPSSGPIQRISGWLGFSKYRHEEIGAEEAGGLGEEEIGAGQLAGARVVHGGFRNSSWDGRIELQHVPVSTDLGPLNGTFGVSVEQERIRTTGEFLEFLPPNRTDRYAGYLFEELSLTPRLRLQAAGRVEFSRIVGATGDFSQGNLPFDPDVELESTGRRRTFAPFSVSLGALYDLPWAMQARLTGQYVQRAPTAAELFSRGAHDASGTFDIGNPNLRKERATTVELGLSRPTGMTRFDTSAFYSHFDDFIYRALTGNSCGEEFSSCAAGRDGEFLQTAFGQRNARFYGLEAKAEQDLFQLWDGNLGVSGRYDFVRAQFEGGGGNLPRIPPHRLGGGVFWRDGRIQSSIDYLHAFNQNRLGENETPTKGYDLLNARIGYTARLDDVRSANLSVIATNLLDSDIRNVASFKKDEVLLPGRTVRFLMTVTF</sequence>
<feature type="domain" description="TonB-dependent receptor plug" evidence="12">
    <location>
        <begin position="62"/>
        <end position="162"/>
    </location>
</feature>
<dbReference type="Proteomes" id="UP000198925">
    <property type="component" value="Unassembled WGS sequence"/>
</dbReference>
<keyword evidence="6 8" id="KW-0472">Membrane</keyword>
<evidence type="ECO:0000256" key="2">
    <source>
        <dbReference type="ARBA" id="ARBA00022448"/>
    </source>
</evidence>
<reference evidence="13 14" key="1">
    <citation type="submission" date="2016-10" db="EMBL/GenBank/DDBJ databases">
        <authorList>
            <person name="de Groot N.N."/>
        </authorList>
    </citation>
    <scope>NUCLEOTIDE SEQUENCE [LARGE SCALE GENOMIC DNA]</scope>
    <source>
        <strain evidence="13 14">CPCC 100156</strain>
    </source>
</reference>
<evidence type="ECO:0000256" key="9">
    <source>
        <dbReference type="RuleBase" id="RU003357"/>
    </source>
</evidence>
<keyword evidence="3 8" id="KW-1134">Transmembrane beta strand</keyword>
<dbReference type="Gene3D" id="2.40.170.20">
    <property type="entry name" value="TonB-dependent receptor, beta-barrel domain"/>
    <property type="match status" value="1"/>
</dbReference>
<dbReference type="Gene3D" id="2.170.130.10">
    <property type="entry name" value="TonB-dependent receptor, plug domain"/>
    <property type="match status" value="1"/>
</dbReference>
<protein>
    <submittedName>
        <fullName evidence="13">Iron complex outermembrane recepter protein</fullName>
    </submittedName>
</protein>
<evidence type="ECO:0000256" key="7">
    <source>
        <dbReference type="ARBA" id="ARBA00023237"/>
    </source>
</evidence>
<dbReference type="GO" id="GO:0044718">
    <property type="term" value="P:siderophore transmembrane transport"/>
    <property type="evidence" value="ECO:0007669"/>
    <property type="project" value="TreeGrafter"/>
</dbReference>
<keyword evidence="7 8" id="KW-0998">Cell outer membrane</keyword>
<dbReference type="SUPFAM" id="SSF56935">
    <property type="entry name" value="Porins"/>
    <property type="match status" value="1"/>
</dbReference>
<evidence type="ECO:0000313" key="14">
    <source>
        <dbReference type="Proteomes" id="UP000198925"/>
    </source>
</evidence>
<evidence type="ECO:0000259" key="12">
    <source>
        <dbReference type="Pfam" id="PF07715"/>
    </source>
</evidence>
<keyword evidence="10" id="KW-0732">Signal</keyword>
<name>A0A1G7EKT9_9PROT</name>
<evidence type="ECO:0000256" key="1">
    <source>
        <dbReference type="ARBA" id="ARBA00004571"/>
    </source>
</evidence>
<proteinExistence type="inferred from homology"/>
<keyword evidence="4 8" id="KW-0812">Transmembrane</keyword>
<dbReference type="GO" id="GO:0009279">
    <property type="term" value="C:cell outer membrane"/>
    <property type="evidence" value="ECO:0007669"/>
    <property type="project" value="UniProtKB-SubCell"/>
</dbReference>
<dbReference type="InterPro" id="IPR036942">
    <property type="entry name" value="Beta-barrel_TonB_sf"/>
</dbReference>
<feature type="domain" description="TonB-dependent receptor-like beta-barrel" evidence="11">
    <location>
        <begin position="197"/>
        <end position="682"/>
    </location>
</feature>
<dbReference type="PROSITE" id="PS52016">
    <property type="entry name" value="TONB_DEPENDENT_REC_3"/>
    <property type="match status" value="1"/>
</dbReference>
<dbReference type="InterPro" id="IPR000531">
    <property type="entry name" value="Beta-barrel_TonB"/>
</dbReference>
<evidence type="ECO:0000256" key="4">
    <source>
        <dbReference type="ARBA" id="ARBA00022692"/>
    </source>
</evidence>
<gene>
    <name evidence="13" type="ORF">SAMN04487779_10821</name>
</gene>
<evidence type="ECO:0000256" key="10">
    <source>
        <dbReference type="SAM" id="SignalP"/>
    </source>
</evidence>
<evidence type="ECO:0000259" key="11">
    <source>
        <dbReference type="Pfam" id="PF00593"/>
    </source>
</evidence>
<comment type="subcellular location">
    <subcellularLocation>
        <location evidence="1 8">Cell outer membrane</location>
        <topology evidence="1 8">Multi-pass membrane protein</topology>
    </subcellularLocation>
</comment>
<keyword evidence="14" id="KW-1185">Reference proteome</keyword>
<evidence type="ECO:0000256" key="3">
    <source>
        <dbReference type="ARBA" id="ARBA00022452"/>
    </source>
</evidence>
<dbReference type="Pfam" id="PF00593">
    <property type="entry name" value="TonB_dep_Rec_b-barrel"/>
    <property type="match status" value="1"/>
</dbReference>
<dbReference type="InterPro" id="IPR012910">
    <property type="entry name" value="Plug_dom"/>
</dbReference>
<feature type="chain" id="PRO_5011626271" evidence="10">
    <location>
        <begin position="28"/>
        <end position="718"/>
    </location>
</feature>
<dbReference type="Pfam" id="PF07715">
    <property type="entry name" value="Plug"/>
    <property type="match status" value="1"/>
</dbReference>
<dbReference type="GO" id="GO:0015344">
    <property type="term" value="F:siderophore uptake transmembrane transporter activity"/>
    <property type="evidence" value="ECO:0007669"/>
    <property type="project" value="TreeGrafter"/>
</dbReference>
<dbReference type="AlphaFoldDB" id="A0A1G7EKT9"/>
<dbReference type="EMBL" id="FMZX01000082">
    <property type="protein sequence ID" value="SDE64242.1"/>
    <property type="molecule type" value="Genomic_DNA"/>
</dbReference>
<feature type="signal peptide" evidence="10">
    <location>
        <begin position="1"/>
        <end position="27"/>
    </location>
</feature>
<evidence type="ECO:0000256" key="5">
    <source>
        <dbReference type="ARBA" id="ARBA00023077"/>
    </source>
</evidence>
<keyword evidence="2 8" id="KW-0813">Transport</keyword>
<evidence type="ECO:0000313" key="13">
    <source>
        <dbReference type="EMBL" id="SDE64242.1"/>
    </source>
</evidence>
<dbReference type="RefSeq" id="WP_090665472.1">
    <property type="nucleotide sequence ID" value="NZ_FMZX01000082.1"/>
</dbReference>
<comment type="similarity">
    <text evidence="8 9">Belongs to the TonB-dependent receptor family.</text>
</comment>
<dbReference type="STRING" id="938405.SAMN02927895_02803"/>
<dbReference type="PANTHER" id="PTHR30069">
    <property type="entry name" value="TONB-DEPENDENT OUTER MEMBRANE RECEPTOR"/>
    <property type="match status" value="1"/>
</dbReference>
<keyword evidence="5 9" id="KW-0798">TonB box</keyword>